<dbReference type="EMBL" id="JAEQNA010000001">
    <property type="protein sequence ID" value="MBL0419232.1"/>
    <property type="molecule type" value="Genomic_DNA"/>
</dbReference>
<dbReference type="RefSeq" id="WP_201682280.1">
    <property type="nucleotide sequence ID" value="NZ_JAEQNA010000001.1"/>
</dbReference>
<comment type="caution">
    <text evidence="5">The sequence shown here is derived from an EMBL/GenBank/DDBJ whole genome shotgun (WGS) entry which is preliminary data.</text>
</comment>
<protein>
    <submittedName>
        <fullName evidence="5">MarR family transcriptional regulator</fullName>
    </submittedName>
</protein>
<feature type="domain" description="HTH marR-type" evidence="4">
    <location>
        <begin position="21"/>
        <end position="153"/>
    </location>
</feature>
<keyword evidence="6" id="KW-1185">Reference proteome</keyword>
<dbReference type="InterPro" id="IPR036390">
    <property type="entry name" value="WH_DNA-bd_sf"/>
</dbReference>
<dbReference type="Pfam" id="PF01047">
    <property type="entry name" value="MarR"/>
    <property type="match status" value="1"/>
</dbReference>
<name>A0A936ZE25_9BURK</name>
<dbReference type="SMART" id="SM00347">
    <property type="entry name" value="HTH_MARR"/>
    <property type="match status" value="1"/>
</dbReference>
<dbReference type="InterPro" id="IPR000835">
    <property type="entry name" value="HTH_MarR-typ"/>
</dbReference>
<dbReference type="PROSITE" id="PS50995">
    <property type="entry name" value="HTH_MARR_2"/>
    <property type="match status" value="1"/>
</dbReference>
<dbReference type="Gene3D" id="1.10.10.10">
    <property type="entry name" value="Winged helix-like DNA-binding domain superfamily/Winged helix DNA-binding domain"/>
    <property type="match status" value="1"/>
</dbReference>
<dbReference type="PRINTS" id="PR00598">
    <property type="entry name" value="HTHMARR"/>
</dbReference>
<evidence type="ECO:0000256" key="1">
    <source>
        <dbReference type="ARBA" id="ARBA00023015"/>
    </source>
</evidence>
<evidence type="ECO:0000313" key="5">
    <source>
        <dbReference type="EMBL" id="MBL0419232.1"/>
    </source>
</evidence>
<organism evidence="5 6">
    <name type="scientific">Ramlibacter aurantiacus</name>
    <dbReference type="NCBI Taxonomy" id="2801330"/>
    <lineage>
        <taxon>Bacteria</taxon>
        <taxon>Pseudomonadati</taxon>
        <taxon>Pseudomonadota</taxon>
        <taxon>Betaproteobacteria</taxon>
        <taxon>Burkholderiales</taxon>
        <taxon>Comamonadaceae</taxon>
        <taxon>Ramlibacter</taxon>
    </lineage>
</organism>
<dbReference type="GO" id="GO:0003700">
    <property type="term" value="F:DNA-binding transcription factor activity"/>
    <property type="evidence" value="ECO:0007669"/>
    <property type="project" value="InterPro"/>
</dbReference>
<dbReference type="Proteomes" id="UP000613011">
    <property type="component" value="Unassembled WGS sequence"/>
</dbReference>
<keyword evidence="1" id="KW-0805">Transcription regulation</keyword>
<dbReference type="SUPFAM" id="SSF46785">
    <property type="entry name" value="Winged helix' DNA-binding domain"/>
    <property type="match status" value="1"/>
</dbReference>
<evidence type="ECO:0000313" key="6">
    <source>
        <dbReference type="Proteomes" id="UP000613011"/>
    </source>
</evidence>
<keyword evidence="3" id="KW-0804">Transcription</keyword>
<evidence type="ECO:0000259" key="4">
    <source>
        <dbReference type="PROSITE" id="PS50995"/>
    </source>
</evidence>
<dbReference type="InterPro" id="IPR036388">
    <property type="entry name" value="WH-like_DNA-bd_sf"/>
</dbReference>
<dbReference type="PANTHER" id="PTHR33164:SF64">
    <property type="entry name" value="TRANSCRIPTIONAL REGULATOR SLYA"/>
    <property type="match status" value="1"/>
</dbReference>
<evidence type="ECO:0000256" key="3">
    <source>
        <dbReference type="ARBA" id="ARBA00023163"/>
    </source>
</evidence>
<dbReference type="GO" id="GO:0006950">
    <property type="term" value="P:response to stress"/>
    <property type="evidence" value="ECO:0007669"/>
    <property type="project" value="TreeGrafter"/>
</dbReference>
<sequence length="170" mass="18978">MSVIPASKRRKAAPSPAHFVDDYLPALLAQASHLISGEFHRVVTQKGFTVSEWRVLATLAGRRQMSIGQLARMTVMKQPTLTRVLDRMEARGDVQRLPHETDRRITLVTITRSGERLVAGLIELAQEHERRVLEPFGLGRSAELKTTLKQMIEMHQLAAGEESSGEDDDA</sequence>
<dbReference type="PANTHER" id="PTHR33164">
    <property type="entry name" value="TRANSCRIPTIONAL REGULATOR, MARR FAMILY"/>
    <property type="match status" value="1"/>
</dbReference>
<proteinExistence type="predicted"/>
<dbReference type="GO" id="GO:0003677">
    <property type="term" value="F:DNA binding"/>
    <property type="evidence" value="ECO:0007669"/>
    <property type="project" value="UniProtKB-KW"/>
</dbReference>
<accession>A0A936ZE25</accession>
<evidence type="ECO:0000256" key="2">
    <source>
        <dbReference type="ARBA" id="ARBA00023125"/>
    </source>
</evidence>
<reference evidence="5" key="1">
    <citation type="submission" date="2021-01" db="EMBL/GenBank/DDBJ databases">
        <title>Ramlibacter sp. strain AW1 16S ribosomal RNA gene Genome sequencing and assembly.</title>
        <authorList>
            <person name="Kang M."/>
        </authorList>
    </citation>
    <scope>NUCLEOTIDE SEQUENCE</scope>
    <source>
        <strain evidence="5">AW1</strain>
    </source>
</reference>
<dbReference type="AlphaFoldDB" id="A0A936ZE25"/>
<keyword evidence="2" id="KW-0238">DNA-binding</keyword>
<gene>
    <name evidence="5" type="ORF">JI739_02620</name>
</gene>
<dbReference type="InterPro" id="IPR039422">
    <property type="entry name" value="MarR/SlyA-like"/>
</dbReference>